<dbReference type="InterPro" id="IPR052971">
    <property type="entry name" value="TRP_calcium_channel"/>
</dbReference>
<feature type="compositionally biased region" description="Polar residues" evidence="1">
    <location>
        <begin position="510"/>
        <end position="530"/>
    </location>
</feature>
<feature type="region of interest" description="Disordered" evidence="1">
    <location>
        <begin position="510"/>
        <end position="568"/>
    </location>
</feature>
<evidence type="ECO:0000256" key="2">
    <source>
        <dbReference type="SAM" id="Phobius"/>
    </source>
</evidence>
<gene>
    <name evidence="4" type="ORF">Clacol_005563</name>
</gene>
<proteinExistence type="predicted"/>
<dbReference type="Proteomes" id="UP001050691">
    <property type="component" value="Unassembled WGS sequence"/>
</dbReference>
<dbReference type="PANTHER" id="PTHR35859:SF1">
    <property type="entry name" value="NONSELECTIVE CATION CHANNEL PROTEIN"/>
    <property type="match status" value="1"/>
</dbReference>
<sequence>MGTRHINQREELTPLLGIEEIENTQVYPVIHLIRQDVILYVDNPLSYEAVKSYIKLQREGNLSVVFCYLINRVHFLRDGSFSTAALSRSRAALCEILAIRAMRIHSDDMLELTTVLTTSWPLFAGARPEVLKRADEEENMDPDDSAGNAIEMAILGKAKRFIKSLPCQKTYKRTPVHIYNPHTAPLLDHYRLKVPAIRSVLEYINFVVLFVLFVVALEFRAVDHINLTEGLFMIFALGFSLEKIASMQEHGLRVYVTGTWNGFDVLFISVYGAYLILRVWGVLSSTVARLAFVTLSNNLMILSLRSMFVEFAVLMAIATFCFAGFLYALWTLSRSGPGYSVDEIAWWMLDLFFGLDSSGFDRAVTFHPVYGPILMISYACLSNTLLLTDAAAEAMYRRAVSTIEGVKADALFSYQPPLNLVALVVMFPASYILSPRWFHKVNVFMIRETGVITFYEYISSALERVLDSLPKGMRKLAIFEGFSRSGAEIDAVFDIEDDIAFEYNEHAVESRTSLSQTDNGQTTLTTSASPRLNPLRHFSTPISRRPSVNRTTLDADHPVRPRAVSQRATGLLDTISPLAQAYNTNVHPVEENLIEDESALSNSPQQSASPIALRRLHQRKVSSSLHPFPKPSALAGGHSSPKTHHGPKKVTQLESENELIMGGSESHISLEVDRRLARVEESQLRIEALLANLVSRRAG</sequence>
<organism evidence="4 5">
    <name type="scientific">Clathrus columnatus</name>
    <dbReference type="NCBI Taxonomy" id="1419009"/>
    <lineage>
        <taxon>Eukaryota</taxon>
        <taxon>Fungi</taxon>
        <taxon>Dikarya</taxon>
        <taxon>Basidiomycota</taxon>
        <taxon>Agaricomycotina</taxon>
        <taxon>Agaricomycetes</taxon>
        <taxon>Phallomycetidae</taxon>
        <taxon>Phallales</taxon>
        <taxon>Clathraceae</taxon>
        <taxon>Clathrus</taxon>
    </lineage>
</organism>
<reference evidence="4" key="1">
    <citation type="submission" date="2021-10" db="EMBL/GenBank/DDBJ databases">
        <title>De novo Genome Assembly of Clathrus columnatus (Basidiomycota, Fungi) Using Illumina and Nanopore Sequence Data.</title>
        <authorList>
            <person name="Ogiso-Tanaka E."/>
            <person name="Itagaki H."/>
            <person name="Hosoya T."/>
            <person name="Hosaka K."/>
        </authorList>
    </citation>
    <scope>NUCLEOTIDE SEQUENCE</scope>
    <source>
        <strain evidence="4">MO-923</strain>
    </source>
</reference>
<dbReference type="InterPro" id="IPR056337">
    <property type="entry name" value="LHD_YVC1"/>
</dbReference>
<dbReference type="PANTHER" id="PTHR35859">
    <property type="entry name" value="NONSELECTIVE CATION CHANNEL PROTEIN"/>
    <property type="match status" value="1"/>
</dbReference>
<feature type="transmembrane region" description="Helical" evidence="2">
    <location>
        <begin position="200"/>
        <end position="219"/>
    </location>
</feature>
<dbReference type="Pfam" id="PF23190">
    <property type="entry name" value="LHD_TRPY1"/>
    <property type="match status" value="1"/>
</dbReference>
<feature type="compositionally biased region" description="Polar residues" evidence="1">
    <location>
        <begin position="540"/>
        <end position="552"/>
    </location>
</feature>
<feature type="transmembrane region" description="Helical" evidence="2">
    <location>
        <begin position="420"/>
        <end position="438"/>
    </location>
</feature>
<keyword evidence="2" id="KW-0472">Membrane</keyword>
<evidence type="ECO:0000313" key="5">
    <source>
        <dbReference type="Proteomes" id="UP001050691"/>
    </source>
</evidence>
<name>A0AAV5AFR9_9AGAM</name>
<feature type="transmembrane region" description="Helical" evidence="2">
    <location>
        <begin position="308"/>
        <end position="330"/>
    </location>
</feature>
<dbReference type="AlphaFoldDB" id="A0AAV5AFR9"/>
<accession>A0AAV5AFR9</accession>
<comment type="caution">
    <text evidence="4">The sequence shown here is derived from an EMBL/GenBank/DDBJ whole genome shotgun (WGS) entry which is preliminary data.</text>
</comment>
<evidence type="ECO:0000313" key="4">
    <source>
        <dbReference type="EMBL" id="GJJ11331.1"/>
    </source>
</evidence>
<keyword evidence="2" id="KW-1133">Transmembrane helix</keyword>
<protein>
    <recommendedName>
        <fullName evidence="3">YVC1 N-terminal linker helical domain-containing protein</fullName>
    </recommendedName>
</protein>
<evidence type="ECO:0000256" key="1">
    <source>
        <dbReference type="SAM" id="MobiDB-lite"/>
    </source>
</evidence>
<evidence type="ECO:0000259" key="3">
    <source>
        <dbReference type="Pfam" id="PF23190"/>
    </source>
</evidence>
<feature type="region of interest" description="Disordered" evidence="1">
    <location>
        <begin position="619"/>
        <end position="650"/>
    </location>
</feature>
<keyword evidence="2" id="KW-0812">Transmembrane</keyword>
<feature type="domain" description="YVC1 N-terminal linker helical" evidence="3">
    <location>
        <begin position="50"/>
        <end position="171"/>
    </location>
</feature>
<dbReference type="EMBL" id="BPWL01000006">
    <property type="protein sequence ID" value="GJJ11331.1"/>
    <property type="molecule type" value="Genomic_DNA"/>
</dbReference>
<keyword evidence="5" id="KW-1185">Reference proteome</keyword>